<sequence length="61" mass="6901">MRLKFILNGSGKTLNGSRLMAFDDRSVSDGSFFTEEQGAFHRGTTRSSPRKKEPLILRVQK</sequence>
<organism evidence="2 3">
    <name type="scientific">Bacteroides clarus</name>
    <dbReference type="NCBI Taxonomy" id="626929"/>
    <lineage>
        <taxon>Bacteria</taxon>
        <taxon>Pseudomonadati</taxon>
        <taxon>Bacteroidota</taxon>
        <taxon>Bacteroidia</taxon>
        <taxon>Bacteroidales</taxon>
        <taxon>Bacteroidaceae</taxon>
        <taxon>Bacteroides</taxon>
    </lineage>
</organism>
<name>A0A1Y3YV22_9BACE</name>
<evidence type="ECO:0000313" key="2">
    <source>
        <dbReference type="EMBL" id="OUN99317.1"/>
    </source>
</evidence>
<dbReference type="Proteomes" id="UP000195386">
    <property type="component" value="Unassembled WGS sequence"/>
</dbReference>
<accession>A0A1Y3YV22</accession>
<dbReference type="AlphaFoldDB" id="A0A1Y3YV22"/>
<proteinExistence type="predicted"/>
<evidence type="ECO:0000313" key="3">
    <source>
        <dbReference type="Proteomes" id="UP000195386"/>
    </source>
</evidence>
<dbReference type="EMBL" id="NFII01000020">
    <property type="protein sequence ID" value="OUN99317.1"/>
    <property type="molecule type" value="Genomic_DNA"/>
</dbReference>
<evidence type="ECO:0000256" key="1">
    <source>
        <dbReference type="SAM" id="MobiDB-lite"/>
    </source>
</evidence>
<protein>
    <submittedName>
        <fullName evidence="2">Uncharacterized protein</fullName>
    </submittedName>
</protein>
<comment type="caution">
    <text evidence="2">The sequence shown here is derived from an EMBL/GenBank/DDBJ whole genome shotgun (WGS) entry which is preliminary data.</text>
</comment>
<gene>
    <name evidence="2" type="ORF">B5F97_15820</name>
</gene>
<feature type="region of interest" description="Disordered" evidence="1">
    <location>
        <begin position="38"/>
        <end position="61"/>
    </location>
</feature>
<reference evidence="3" key="1">
    <citation type="submission" date="2017-04" db="EMBL/GenBank/DDBJ databases">
        <title>Function of individual gut microbiota members based on whole genome sequencing of pure cultures obtained from chicken caecum.</title>
        <authorList>
            <person name="Medvecky M."/>
            <person name="Cejkova D."/>
            <person name="Polansky O."/>
            <person name="Karasova D."/>
            <person name="Kubasova T."/>
            <person name="Cizek A."/>
            <person name="Rychlik I."/>
        </authorList>
    </citation>
    <scope>NUCLEOTIDE SEQUENCE [LARGE SCALE GENOMIC DNA]</scope>
    <source>
        <strain evidence="3">An43</strain>
    </source>
</reference>